<dbReference type="STRING" id="195883.A0A482XHR7"/>
<proteinExistence type="predicted"/>
<dbReference type="SMR" id="A0A482XHR7"/>
<dbReference type="OrthoDB" id="5817051at2759"/>
<keyword evidence="4" id="KW-1185">Reference proteome</keyword>
<sequence length="523" mass="59228">MDSCFPPLAALSLATASEKRNGKLQENGGKLEVLQDLDLYYIKQIAQNLKEFDLEQKIELEIKMREGTTKLLAASRHQAQMLEAAKSLLTSNERMSAYIAELQRRKRDLLPKRTSTVMSLPPSKARLCLSDVRMPLIWRDSDHFKNKGDYRRFAVFCLARAGTEVYDTSLLCPVDRSLTDLTFPDVIVFNEVPHDFVFQLEIYSHILRDDLSIASTPRKIKNTIHSSISRTVGKKLAASLRDELNSGKIGPHFELMASARLTLHDVHDSTRTHDLKLESLEVRSHQLPLFGHFCCRLAAQPNCMAQPIVSGPLTLVHHSQQLQPQQPPHLTWAQLQAFRLQLWKDRDAWLQGSSEPMVTVVVDKETVIKARKSSNCELEVSNESEGKEIVSVLRATSMEERDKWLRLLVHHALDHQRWRLAAERVMEIQTPGTGKHSFTKPFRQGSLYDETPLIETIEHTRNSCNEYSTSRPTVHEIFGLTPSTSLSSCSSSSSPTFRDRSLSSSGSSKSRSFLSAFSRSHND</sequence>
<accession>A0A482XHR7</accession>
<evidence type="ECO:0000313" key="4">
    <source>
        <dbReference type="Proteomes" id="UP000291343"/>
    </source>
</evidence>
<evidence type="ECO:0000259" key="2">
    <source>
        <dbReference type="Pfam" id="PF08174"/>
    </source>
</evidence>
<organism evidence="3 4">
    <name type="scientific">Laodelphax striatellus</name>
    <name type="common">Small brown planthopper</name>
    <name type="synonym">Delphax striatella</name>
    <dbReference type="NCBI Taxonomy" id="195883"/>
    <lineage>
        <taxon>Eukaryota</taxon>
        <taxon>Metazoa</taxon>
        <taxon>Ecdysozoa</taxon>
        <taxon>Arthropoda</taxon>
        <taxon>Hexapoda</taxon>
        <taxon>Insecta</taxon>
        <taxon>Pterygota</taxon>
        <taxon>Neoptera</taxon>
        <taxon>Paraneoptera</taxon>
        <taxon>Hemiptera</taxon>
        <taxon>Auchenorrhyncha</taxon>
        <taxon>Fulgoroidea</taxon>
        <taxon>Delphacidae</taxon>
        <taxon>Criomorphinae</taxon>
        <taxon>Laodelphax</taxon>
    </lineage>
</organism>
<dbReference type="InParanoid" id="A0A482XHR7"/>
<protein>
    <recommendedName>
        <fullName evidence="2">Anillin homology domain-containing protein</fullName>
    </recommendedName>
</protein>
<gene>
    <name evidence="3" type="ORF">LSTR_LSTR002031</name>
</gene>
<feature type="domain" description="Anillin homology" evidence="2">
    <location>
        <begin position="123"/>
        <end position="266"/>
    </location>
</feature>
<evidence type="ECO:0000256" key="1">
    <source>
        <dbReference type="SAM" id="MobiDB-lite"/>
    </source>
</evidence>
<dbReference type="AlphaFoldDB" id="A0A482XHR7"/>
<dbReference type="InterPro" id="IPR012966">
    <property type="entry name" value="AHD"/>
</dbReference>
<dbReference type="Proteomes" id="UP000291343">
    <property type="component" value="Unassembled WGS sequence"/>
</dbReference>
<dbReference type="EMBL" id="QKKF02010000">
    <property type="protein sequence ID" value="RZF45070.1"/>
    <property type="molecule type" value="Genomic_DNA"/>
</dbReference>
<comment type="caution">
    <text evidence="3">The sequence shown here is derived from an EMBL/GenBank/DDBJ whole genome shotgun (WGS) entry which is preliminary data.</text>
</comment>
<name>A0A482XHR7_LAOST</name>
<feature type="region of interest" description="Disordered" evidence="1">
    <location>
        <begin position="483"/>
        <end position="523"/>
    </location>
</feature>
<dbReference type="Pfam" id="PF08174">
    <property type="entry name" value="Anillin"/>
    <property type="match status" value="1"/>
</dbReference>
<evidence type="ECO:0000313" key="3">
    <source>
        <dbReference type="EMBL" id="RZF45070.1"/>
    </source>
</evidence>
<dbReference type="GO" id="GO:0005826">
    <property type="term" value="C:actomyosin contractile ring"/>
    <property type="evidence" value="ECO:0007669"/>
    <property type="project" value="TreeGrafter"/>
</dbReference>
<dbReference type="GO" id="GO:0000915">
    <property type="term" value="P:actomyosin contractile ring assembly"/>
    <property type="evidence" value="ECO:0007669"/>
    <property type="project" value="TreeGrafter"/>
</dbReference>
<dbReference type="GO" id="GO:0031106">
    <property type="term" value="P:septin ring organization"/>
    <property type="evidence" value="ECO:0007669"/>
    <property type="project" value="TreeGrafter"/>
</dbReference>
<dbReference type="PANTHER" id="PTHR21538">
    <property type="entry name" value="ANILLIN/RHOTEKIN RTKN"/>
    <property type="match status" value="1"/>
</dbReference>
<dbReference type="GO" id="GO:0000281">
    <property type="term" value="P:mitotic cytokinesis"/>
    <property type="evidence" value="ECO:0007669"/>
    <property type="project" value="TreeGrafter"/>
</dbReference>
<reference evidence="3 4" key="1">
    <citation type="journal article" date="2017" name="Gigascience">
        <title>Genome sequence of the small brown planthopper, Laodelphax striatellus.</title>
        <authorList>
            <person name="Zhu J."/>
            <person name="Jiang F."/>
            <person name="Wang X."/>
            <person name="Yang P."/>
            <person name="Bao Y."/>
            <person name="Zhao W."/>
            <person name="Wang W."/>
            <person name="Lu H."/>
            <person name="Wang Q."/>
            <person name="Cui N."/>
            <person name="Li J."/>
            <person name="Chen X."/>
            <person name="Luo L."/>
            <person name="Yu J."/>
            <person name="Kang L."/>
            <person name="Cui F."/>
        </authorList>
    </citation>
    <scope>NUCLEOTIDE SEQUENCE [LARGE SCALE GENOMIC DNA]</scope>
    <source>
        <strain evidence="3">Lst14</strain>
    </source>
</reference>
<dbReference type="PANTHER" id="PTHR21538:SF24">
    <property type="entry name" value="PH DOMAIN-CONTAINING PROTEIN"/>
    <property type="match status" value="1"/>
</dbReference>
<dbReference type="InterPro" id="IPR051364">
    <property type="entry name" value="Cytokinesis/Rho-signaling"/>
</dbReference>